<dbReference type="AlphaFoldDB" id="A0A6G4MZ62"/>
<protein>
    <submittedName>
        <fullName evidence="1">Uncharacterized protein</fullName>
    </submittedName>
</protein>
<organism evidence="1">
    <name type="scientific">Streptococcus anginosus</name>
    <dbReference type="NCBI Taxonomy" id="1328"/>
    <lineage>
        <taxon>Bacteria</taxon>
        <taxon>Bacillati</taxon>
        <taxon>Bacillota</taxon>
        <taxon>Bacilli</taxon>
        <taxon>Lactobacillales</taxon>
        <taxon>Streptococcaceae</taxon>
        <taxon>Streptococcus</taxon>
        <taxon>Streptococcus anginosus group</taxon>
    </lineage>
</organism>
<comment type="caution">
    <text evidence="1">The sequence shown here is derived from an EMBL/GenBank/DDBJ whole genome shotgun (WGS) entry which is preliminary data.</text>
</comment>
<proteinExistence type="predicted"/>
<evidence type="ECO:0000313" key="1">
    <source>
        <dbReference type="EMBL" id="NGG16287.1"/>
    </source>
</evidence>
<gene>
    <name evidence="1" type="ORF">G5T13_06615</name>
</gene>
<reference evidence="1" key="1">
    <citation type="submission" date="2020-02" db="EMBL/GenBank/DDBJ databases">
        <title>Antibiotic resistance/susceptibility profiles of lactic acid-producing cocci isolated from the human vagina, and analysis of the genetic basis of atypical resistances.</title>
        <authorList>
            <person name="Sirichoat A."/>
            <person name="Florez A.B."/>
            <person name="Vazquez L."/>
            <person name="Buppasiri P."/>
            <person name="Panya M."/>
            <person name="Lulitanond V."/>
            <person name="Mayo B."/>
        </authorList>
    </citation>
    <scope>NUCLEOTIDE SEQUENCE</scope>
    <source>
        <strain evidence="1">VA01-10AN</strain>
    </source>
</reference>
<dbReference type="EMBL" id="JAAJBG010000011">
    <property type="protein sequence ID" value="NGG16287.1"/>
    <property type="molecule type" value="Genomic_DNA"/>
</dbReference>
<dbReference type="RefSeq" id="WP_164232072.1">
    <property type="nucleotide sequence ID" value="NZ_JAAJBF010000010.1"/>
</dbReference>
<sequence>MKEEMIFDIKVIANELHYHVSDNELKWRIFQLRVRLDKLEETVNRKGKGAIN</sequence>
<accession>A0A6G4MZ62</accession>
<name>A0A6G4MZ62_STRAP</name>